<dbReference type="GO" id="GO:0015074">
    <property type="term" value="P:DNA integration"/>
    <property type="evidence" value="ECO:0007669"/>
    <property type="project" value="InterPro"/>
</dbReference>
<dbReference type="InterPro" id="IPR002104">
    <property type="entry name" value="Integrase_catalytic"/>
</dbReference>
<keyword evidence="1" id="KW-0233">DNA recombination</keyword>
<dbReference type="Pfam" id="PF00589">
    <property type="entry name" value="Phage_integrase"/>
    <property type="match status" value="1"/>
</dbReference>
<evidence type="ECO:0000256" key="1">
    <source>
        <dbReference type="ARBA" id="ARBA00023172"/>
    </source>
</evidence>
<dbReference type="GO" id="GO:0003677">
    <property type="term" value="F:DNA binding"/>
    <property type="evidence" value="ECO:0007669"/>
    <property type="project" value="InterPro"/>
</dbReference>
<gene>
    <name evidence="3" type="ORF">AO382_0574</name>
</gene>
<dbReference type="AlphaFoldDB" id="A0A7Z1A4Y4"/>
<evidence type="ECO:0000259" key="2">
    <source>
        <dbReference type="Pfam" id="PF00589"/>
    </source>
</evidence>
<dbReference type="InterPro" id="IPR013762">
    <property type="entry name" value="Integrase-like_cat_sf"/>
</dbReference>
<name>A0A7Z1A4Y4_MORCA</name>
<dbReference type="GO" id="GO:0006310">
    <property type="term" value="P:DNA recombination"/>
    <property type="evidence" value="ECO:0007669"/>
    <property type="project" value="UniProtKB-KW"/>
</dbReference>
<organism evidence="3 4">
    <name type="scientific">Moraxella catarrhalis</name>
    <name type="common">Branhamella catarrhalis</name>
    <dbReference type="NCBI Taxonomy" id="480"/>
    <lineage>
        <taxon>Bacteria</taxon>
        <taxon>Pseudomonadati</taxon>
        <taxon>Pseudomonadota</taxon>
        <taxon>Gammaproteobacteria</taxon>
        <taxon>Moraxellales</taxon>
        <taxon>Moraxellaceae</taxon>
        <taxon>Moraxella</taxon>
    </lineage>
</organism>
<dbReference type="CDD" id="cd00397">
    <property type="entry name" value="DNA_BRE_C"/>
    <property type="match status" value="1"/>
</dbReference>
<sequence>MFTAQQECFIEKTLVPEKILLPFARYFDDKWIAATSDTWRIYYSGSREYINFPKDYLQSKLLKYFCYKYASVNMASSLRSVCSSWSECLSYCENIGEFNFLVLEDYLSHCKNSKAFASILFGIKILCFESMEGFSPNDYDGLEFIPRPTDGRDGIYSNAEMDAIDVFTKNLIATGLIKFHANLMSNKFNCNSSRSIAELRSMCILSICYISGARPSQIANLQAKDVRVDLASSKMPKYSLYITYAKQTKVRLDKILIAIPIEVAEILTFYIQQQALNGEDKLFPKHSSSPMQVYHAINKAILKLSPESYQMAVQDGLVAPPSFCASDFRHNVGQSLAMQGVSAEEISYILGHASLVSAKNYIEATPQLAMIRHHALGGNAVWQNMIAMMMTGSIVQSKTWSGVRVANFIGGKMHTEIGGCTYETDCPFSMVRNCYGCLYFRPFDDGNHEKLLKSTQDECDALIKLSDSVGCANNPLVQSYETTLIEIQSVINRCHVYALEKNNDSK</sequence>
<protein>
    <recommendedName>
        <fullName evidence="2">Tyr recombinase domain-containing protein</fullName>
    </recommendedName>
</protein>
<proteinExistence type="predicted"/>
<dbReference type="SUPFAM" id="SSF56349">
    <property type="entry name" value="DNA breaking-rejoining enzymes"/>
    <property type="match status" value="1"/>
</dbReference>
<evidence type="ECO:0000313" key="4">
    <source>
        <dbReference type="Proteomes" id="UP000078446"/>
    </source>
</evidence>
<dbReference type="RefSeq" id="WP_064617854.1">
    <property type="nucleotide sequence ID" value="NZ_LXHE01000002.1"/>
</dbReference>
<accession>A0A7Z1A4Y4</accession>
<dbReference type="EMBL" id="LXHE01000002">
    <property type="protein sequence ID" value="OAV02208.1"/>
    <property type="molecule type" value="Genomic_DNA"/>
</dbReference>
<reference evidence="3 4" key="1">
    <citation type="journal article" date="2016" name="Genome Biol. Evol.">
        <title>Comparative Genomic Analyses of the Moraxella catarrhalis Serosensitive and Seroresistant Lineages Demonstrate Their Independent Evolution.</title>
        <authorList>
            <person name="Earl J.P."/>
            <person name="de Vries S.P."/>
            <person name="Ahmed A."/>
            <person name="Powell E."/>
            <person name="Schultz M.P."/>
            <person name="Hermans P.W."/>
            <person name="Hill D.J."/>
            <person name="Zhou Z."/>
            <person name="Constantinidou C.I."/>
            <person name="Hu F.Z."/>
            <person name="Bootsma H.J."/>
            <person name="Ehrlich G.D."/>
        </authorList>
    </citation>
    <scope>NUCLEOTIDE SEQUENCE [LARGE SCALE GENOMIC DNA]</scope>
    <source>
        <strain evidence="3 4">Z7574</strain>
    </source>
</reference>
<feature type="domain" description="Tyr recombinase" evidence="2">
    <location>
        <begin position="194"/>
        <end position="365"/>
    </location>
</feature>
<dbReference type="Gene3D" id="1.10.443.10">
    <property type="entry name" value="Intergrase catalytic core"/>
    <property type="match status" value="1"/>
</dbReference>
<dbReference type="InterPro" id="IPR011010">
    <property type="entry name" value="DNA_brk_join_enz"/>
</dbReference>
<evidence type="ECO:0000313" key="3">
    <source>
        <dbReference type="EMBL" id="OAV02208.1"/>
    </source>
</evidence>
<comment type="caution">
    <text evidence="3">The sequence shown here is derived from an EMBL/GenBank/DDBJ whole genome shotgun (WGS) entry which is preliminary data.</text>
</comment>
<dbReference type="Proteomes" id="UP000078446">
    <property type="component" value="Unassembled WGS sequence"/>
</dbReference>